<dbReference type="Pfam" id="PF13692">
    <property type="entry name" value="Glyco_trans_1_4"/>
    <property type="match status" value="1"/>
</dbReference>
<dbReference type="EMBL" id="BMGH01000001">
    <property type="protein sequence ID" value="GGD09669.1"/>
    <property type="molecule type" value="Genomic_DNA"/>
</dbReference>
<dbReference type="PANTHER" id="PTHR12526:SF600">
    <property type="entry name" value="GLYCOSYL TRANSFERASE GROUP 1"/>
    <property type="match status" value="1"/>
</dbReference>
<dbReference type="SUPFAM" id="SSF53756">
    <property type="entry name" value="UDP-Glycosyltransferase/glycogen phosphorylase"/>
    <property type="match status" value="1"/>
</dbReference>
<accession>A0A8J2Y7Y9</accession>
<organism evidence="1 2">
    <name type="scientific">Aquisalinus flavus</name>
    <dbReference type="NCBI Taxonomy" id="1526572"/>
    <lineage>
        <taxon>Bacteria</taxon>
        <taxon>Pseudomonadati</taxon>
        <taxon>Pseudomonadota</taxon>
        <taxon>Alphaproteobacteria</taxon>
        <taxon>Parvularculales</taxon>
        <taxon>Parvularculaceae</taxon>
        <taxon>Aquisalinus</taxon>
    </lineage>
</organism>
<gene>
    <name evidence="1" type="ORF">GCM10011342_18220</name>
</gene>
<dbReference type="Gene3D" id="3.40.50.2000">
    <property type="entry name" value="Glycogen Phosphorylase B"/>
    <property type="match status" value="1"/>
</dbReference>
<dbReference type="Proteomes" id="UP000613582">
    <property type="component" value="Unassembled WGS sequence"/>
</dbReference>
<sequence>MSRTRPKIEIVPSRTSDGVTPAGSGYVRLLLPYTNDTIRRHCTVGVSGFDNLSGDVIIFQREVPNISARDVREKLGVLKNEGVRIVYDIDDNLLDKDGLQARGYSREEADEAGDKVAMLLEAADLVTVSNDRLEAKMRDVAANVRIVPNRLSASLWQTTRRRRTPGTPVRIGYMGTRTHEKDLALIREAAVLVEEKFGADVRFEIIGGSRDGAGFGEQVALPGRNAYPFFVHWLKEAANWDIGMVPLVDDEFNQYKSFLKYLEYSALGAAAIASNMSVYNEIITHGENGLLAADDPQDWVESITSLVRDRERRERLASAAADLLAADYAIEAAEQYYLDNICAALGMDMAELENHDGSFSRRQYHASIDA</sequence>
<proteinExistence type="predicted"/>
<keyword evidence="2" id="KW-1185">Reference proteome</keyword>
<reference evidence="1" key="1">
    <citation type="journal article" date="2014" name="Int. J. Syst. Evol. Microbiol.">
        <title>Complete genome sequence of Corynebacterium casei LMG S-19264T (=DSM 44701T), isolated from a smear-ripened cheese.</title>
        <authorList>
            <consortium name="US DOE Joint Genome Institute (JGI-PGF)"/>
            <person name="Walter F."/>
            <person name="Albersmeier A."/>
            <person name="Kalinowski J."/>
            <person name="Ruckert C."/>
        </authorList>
    </citation>
    <scope>NUCLEOTIDE SEQUENCE</scope>
    <source>
        <strain evidence="1">CGMCC 1.12921</strain>
    </source>
</reference>
<dbReference type="GO" id="GO:0016757">
    <property type="term" value="F:glycosyltransferase activity"/>
    <property type="evidence" value="ECO:0007669"/>
    <property type="project" value="TreeGrafter"/>
</dbReference>
<evidence type="ECO:0008006" key="3">
    <source>
        <dbReference type="Google" id="ProtNLM"/>
    </source>
</evidence>
<name>A0A8J2Y7Y9_9PROT</name>
<evidence type="ECO:0000313" key="2">
    <source>
        <dbReference type="Proteomes" id="UP000613582"/>
    </source>
</evidence>
<dbReference type="RefSeq" id="WP_188158717.1">
    <property type="nucleotide sequence ID" value="NZ_BMGH01000001.1"/>
</dbReference>
<dbReference type="PANTHER" id="PTHR12526">
    <property type="entry name" value="GLYCOSYLTRANSFERASE"/>
    <property type="match status" value="1"/>
</dbReference>
<evidence type="ECO:0000313" key="1">
    <source>
        <dbReference type="EMBL" id="GGD09669.1"/>
    </source>
</evidence>
<dbReference type="AlphaFoldDB" id="A0A8J2Y7Y9"/>
<protein>
    <recommendedName>
        <fullName evidence="3">Glycosyltransferase</fullName>
    </recommendedName>
</protein>
<reference evidence="1" key="2">
    <citation type="submission" date="2020-09" db="EMBL/GenBank/DDBJ databases">
        <authorList>
            <person name="Sun Q."/>
            <person name="Zhou Y."/>
        </authorList>
    </citation>
    <scope>NUCLEOTIDE SEQUENCE</scope>
    <source>
        <strain evidence="1">CGMCC 1.12921</strain>
    </source>
</reference>
<comment type="caution">
    <text evidence="1">The sequence shown here is derived from an EMBL/GenBank/DDBJ whole genome shotgun (WGS) entry which is preliminary data.</text>
</comment>